<reference evidence="1 2" key="1">
    <citation type="submission" date="2019-03" db="EMBL/GenBank/DDBJ databases">
        <title>First draft genome of Liparis tanakae, snailfish: a comprehensive survey of snailfish specific genes.</title>
        <authorList>
            <person name="Kim W."/>
            <person name="Song I."/>
            <person name="Jeong J.-H."/>
            <person name="Kim D."/>
            <person name="Kim S."/>
            <person name="Ryu S."/>
            <person name="Song J.Y."/>
            <person name="Lee S.K."/>
        </authorList>
    </citation>
    <scope>NUCLEOTIDE SEQUENCE [LARGE SCALE GENOMIC DNA]</scope>
    <source>
        <tissue evidence="1">Muscle</tissue>
    </source>
</reference>
<name>A0A4Z2FMP4_9TELE</name>
<proteinExistence type="predicted"/>
<dbReference type="EMBL" id="SRLO01001065">
    <property type="protein sequence ID" value="TNN42043.1"/>
    <property type="molecule type" value="Genomic_DNA"/>
</dbReference>
<dbReference type="AlphaFoldDB" id="A0A4Z2FMP4"/>
<dbReference type="SUPFAM" id="SSF56112">
    <property type="entry name" value="Protein kinase-like (PK-like)"/>
    <property type="match status" value="1"/>
</dbReference>
<organism evidence="1 2">
    <name type="scientific">Liparis tanakae</name>
    <name type="common">Tanaka's snailfish</name>
    <dbReference type="NCBI Taxonomy" id="230148"/>
    <lineage>
        <taxon>Eukaryota</taxon>
        <taxon>Metazoa</taxon>
        <taxon>Chordata</taxon>
        <taxon>Craniata</taxon>
        <taxon>Vertebrata</taxon>
        <taxon>Euteleostomi</taxon>
        <taxon>Actinopterygii</taxon>
        <taxon>Neopterygii</taxon>
        <taxon>Teleostei</taxon>
        <taxon>Neoteleostei</taxon>
        <taxon>Acanthomorphata</taxon>
        <taxon>Eupercaria</taxon>
        <taxon>Perciformes</taxon>
        <taxon>Cottioidei</taxon>
        <taxon>Cottales</taxon>
        <taxon>Liparidae</taxon>
        <taxon>Liparis</taxon>
    </lineage>
</organism>
<evidence type="ECO:0000313" key="2">
    <source>
        <dbReference type="Proteomes" id="UP000314294"/>
    </source>
</evidence>
<keyword evidence="1" id="KW-0418">Kinase</keyword>
<accession>A0A4Z2FMP4</accession>
<evidence type="ECO:0000313" key="1">
    <source>
        <dbReference type="EMBL" id="TNN42043.1"/>
    </source>
</evidence>
<sequence length="113" mass="12882">MPKLTFKGLCYLQFIRKIHREMKAGNVLCDREGHAKKRAGSGPAGHLTSTFCDARQKGSERRNLEVVISTSEERCRRAGGPPRNFHCPFVSFALVRFEVYREEALPSCRKSLR</sequence>
<keyword evidence="1" id="KW-0808">Transferase</keyword>
<dbReference type="Proteomes" id="UP000314294">
    <property type="component" value="Unassembled WGS sequence"/>
</dbReference>
<comment type="caution">
    <text evidence="1">The sequence shown here is derived from an EMBL/GenBank/DDBJ whole genome shotgun (WGS) entry which is preliminary data.</text>
</comment>
<dbReference type="GO" id="GO:0016301">
    <property type="term" value="F:kinase activity"/>
    <property type="evidence" value="ECO:0007669"/>
    <property type="project" value="UniProtKB-KW"/>
</dbReference>
<keyword evidence="2" id="KW-1185">Reference proteome</keyword>
<dbReference type="OrthoDB" id="10660113at2759"/>
<dbReference type="InterPro" id="IPR011009">
    <property type="entry name" value="Kinase-like_dom_sf"/>
</dbReference>
<gene>
    <name evidence="1" type="primary">stk3_1</name>
    <name evidence="1" type="ORF">EYF80_047790</name>
</gene>
<protein>
    <submittedName>
        <fullName evidence="1">Serine/threonine-protein kinase 3</fullName>
    </submittedName>
</protein>